<organism evidence="1 2">
    <name type="scientific">Paraflavitalea soli</name>
    <dbReference type="NCBI Taxonomy" id="2315862"/>
    <lineage>
        <taxon>Bacteria</taxon>
        <taxon>Pseudomonadati</taxon>
        <taxon>Bacteroidota</taxon>
        <taxon>Chitinophagia</taxon>
        <taxon>Chitinophagales</taxon>
        <taxon>Chitinophagaceae</taxon>
        <taxon>Paraflavitalea</taxon>
    </lineage>
</organism>
<dbReference type="SUPFAM" id="SSF48613">
    <property type="entry name" value="Heme oxygenase-like"/>
    <property type="match status" value="1"/>
</dbReference>
<dbReference type="Proteomes" id="UP000263900">
    <property type="component" value="Chromosome"/>
</dbReference>
<dbReference type="Pfam" id="PF11251">
    <property type="entry name" value="DUF3050"/>
    <property type="match status" value="1"/>
</dbReference>
<dbReference type="Gene3D" id="1.20.910.10">
    <property type="entry name" value="Heme oxygenase-like"/>
    <property type="match status" value="1"/>
</dbReference>
<dbReference type="InterPro" id="IPR016084">
    <property type="entry name" value="Haem_Oase-like_multi-hlx"/>
</dbReference>
<reference evidence="1 2" key="1">
    <citation type="submission" date="2018-09" db="EMBL/GenBank/DDBJ databases">
        <title>Genome sequencing of strain 6GH32-13.</title>
        <authorList>
            <person name="Weon H.-Y."/>
            <person name="Heo J."/>
            <person name="Kwon S.-W."/>
        </authorList>
    </citation>
    <scope>NUCLEOTIDE SEQUENCE [LARGE SCALE GENOMIC DNA]</scope>
    <source>
        <strain evidence="1 2">5GH32-13</strain>
    </source>
</reference>
<dbReference type="AlphaFoldDB" id="A0A3B7MQ81"/>
<evidence type="ECO:0000313" key="1">
    <source>
        <dbReference type="EMBL" id="AXY76642.1"/>
    </source>
</evidence>
<dbReference type="KEGG" id="pseg:D3H65_22750"/>
<keyword evidence="2" id="KW-1185">Reference proteome</keyword>
<evidence type="ECO:0000313" key="2">
    <source>
        <dbReference type="Proteomes" id="UP000263900"/>
    </source>
</evidence>
<dbReference type="OrthoDB" id="9791270at2"/>
<gene>
    <name evidence="1" type="ORF">D3H65_22750</name>
</gene>
<sequence>MDPYIDKLKASIGAARQQIVDHPLYRTINSLEDLRIFTQYHVFAVWDFMSLLKGLQARLTCVQYPWVPVGNANTRYLINEIVTGEESDVDEQGQRCSHYELYCRAMQQLGASTQEIQALLALVQQGVQIRTALQQLDLPPAVQQFVGFTFDTLDRQDAAITAAVFTFGREDLIPDMFYGLVKDLEQKFPGQVSIFKYYLERHIEVDGDHHSLLAMEMVRELCGEDQEAWKRTTEGALQALELRKLLWDGAYEKILSTKSTKINN</sequence>
<accession>A0A3B7MQ81</accession>
<protein>
    <submittedName>
        <fullName evidence="1">DUF3050 domain-containing protein</fullName>
    </submittedName>
</protein>
<dbReference type="EMBL" id="CP032157">
    <property type="protein sequence ID" value="AXY76642.1"/>
    <property type="molecule type" value="Genomic_DNA"/>
</dbReference>
<dbReference type="InterPro" id="IPR024423">
    <property type="entry name" value="DUF3050"/>
</dbReference>
<name>A0A3B7MQ81_9BACT</name>
<dbReference type="RefSeq" id="WP_119052519.1">
    <property type="nucleotide sequence ID" value="NZ_CP032157.1"/>
</dbReference>
<proteinExistence type="predicted"/>